<dbReference type="EMBL" id="JBITLV010000001">
    <property type="protein sequence ID" value="MFI7585908.1"/>
    <property type="molecule type" value="Genomic_DNA"/>
</dbReference>
<organism evidence="1 2">
    <name type="scientific">Spongisporangium articulatum</name>
    <dbReference type="NCBI Taxonomy" id="3362603"/>
    <lineage>
        <taxon>Bacteria</taxon>
        <taxon>Bacillati</taxon>
        <taxon>Actinomycetota</taxon>
        <taxon>Actinomycetes</taxon>
        <taxon>Kineosporiales</taxon>
        <taxon>Kineosporiaceae</taxon>
        <taxon>Spongisporangium</taxon>
    </lineage>
</organism>
<dbReference type="Proteomes" id="UP001612915">
    <property type="component" value="Unassembled WGS sequence"/>
</dbReference>
<name>A0ABW8AIW1_9ACTN</name>
<dbReference type="RefSeq" id="WP_398274611.1">
    <property type="nucleotide sequence ID" value="NZ_JBITLV010000001.1"/>
</dbReference>
<proteinExistence type="predicted"/>
<keyword evidence="2" id="KW-1185">Reference proteome</keyword>
<gene>
    <name evidence="1" type="ORF">ACIB24_02390</name>
</gene>
<reference evidence="1 2" key="1">
    <citation type="submission" date="2024-10" db="EMBL/GenBank/DDBJ databases">
        <title>The Natural Products Discovery Center: Release of the First 8490 Sequenced Strains for Exploring Actinobacteria Biosynthetic Diversity.</title>
        <authorList>
            <person name="Kalkreuter E."/>
            <person name="Kautsar S.A."/>
            <person name="Yang D."/>
            <person name="Bader C.D."/>
            <person name="Teijaro C.N."/>
            <person name="Fluegel L."/>
            <person name="Davis C.M."/>
            <person name="Simpson J.R."/>
            <person name="Lauterbach L."/>
            <person name="Steele A.D."/>
            <person name="Gui C."/>
            <person name="Meng S."/>
            <person name="Li G."/>
            <person name="Viehrig K."/>
            <person name="Ye F."/>
            <person name="Su P."/>
            <person name="Kiefer A.F."/>
            <person name="Nichols A."/>
            <person name="Cepeda A.J."/>
            <person name="Yan W."/>
            <person name="Fan B."/>
            <person name="Jiang Y."/>
            <person name="Adhikari A."/>
            <person name="Zheng C.-J."/>
            <person name="Schuster L."/>
            <person name="Cowan T.M."/>
            <person name="Smanski M.J."/>
            <person name="Chevrette M.G."/>
            <person name="De Carvalho L.P.S."/>
            <person name="Shen B."/>
        </authorList>
    </citation>
    <scope>NUCLEOTIDE SEQUENCE [LARGE SCALE GENOMIC DNA]</scope>
    <source>
        <strain evidence="1 2">NPDC049639</strain>
    </source>
</reference>
<comment type="caution">
    <text evidence="1">The sequence shown here is derived from an EMBL/GenBank/DDBJ whole genome shotgun (WGS) entry which is preliminary data.</text>
</comment>
<evidence type="ECO:0000313" key="1">
    <source>
        <dbReference type="EMBL" id="MFI7585908.1"/>
    </source>
</evidence>
<accession>A0ABW8AIW1</accession>
<evidence type="ECO:0000313" key="2">
    <source>
        <dbReference type="Proteomes" id="UP001612915"/>
    </source>
</evidence>
<protein>
    <submittedName>
        <fullName evidence="1">Uncharacterized protein</fullName>
    </submittedName>
</protein>
<sequence>MCRVTVAASVWQLLDDEGPGSGFLAFFVADLEDEPVNGFDEQFRARLA</sequence>